<reference evidence="1" key="1">
    <citation type="submission" date="2022-04" db="EMBL/GenBank/DDBJ databases">
        <title>Genome of the entomopathogenic fungus Entomophthora muscae.</title>
        <authorList>
            <person name="Elya C."/>
            <person name="Lovett B.R."/>
            <person name="Lee E."/>
            <person name="Macias A.M."/>
            <person name="Hajek A.E."/>
            <person name="De Bivort B.L."/>
            <person name="Kasson M.T."/>
            <person name="De Fine Licht H.H."/>
            <person name="Stajich J.E."/>
        </authorList>
    </citation>
    <scope>NUCLEOTIDE SEQUENCE</scope>
    <source>
        <strain evidence="1">Berkeley</strain>
    </source>
</reference>
<dbReference type="EMBL" id="QTSX02003680">
    <property type="protein sequence ID" value="KAJ9068879.1"/>
    <property type="molecule type" value="Genomic_DNA"/>
</dbReference>
<organism evidence="1 2">
    <name type="scientific">Entomophthora muscae</name>
    <dbReference type="NCBI Taxonomy" id="34485"/>
    <lineage>
        <taxon>Eukaryota</taxon>
        <taxon>Fungi</taxon>
        <taxon>Fungi incertae sedis</taxon>
        <taxon>Zoopagomycota</taxon>
        <taxon>Entomophthoromycotina</taxon>
        <taxon>Entomophthoromycetes</taxon>
        <taxon>Entomophthorales</taxon>
        <taxon>Entomophthoraceae</taxon>
        <taxon>Entomophthora</taxon>
    </lineage>
</organism>
<accession>A0ACC2T2X4</accession>
<gene>
    <name evidence="1" type="ORF">DSO57_1024202</name>
</gene>
<comment type="caution">
    <text evidence="1">The sequence shown here is derived from an EMBL/GenBank/DDBJ whole genome shotgun (WGS) entry which is preliminary data.</text>
</comment>
<evidence type="ECO:0000313" key="2">
    <source>
        <dbReference type="Proteomes" id="UP001165960"/>
    </source>
</evidence>
<evidence type="ECO:0000313" key="1">
    <source>
        <dbReference type="EMBL" id="KAJ9068879.1"/>
    </source>
</evidence>
<proteinExistence type="predicted"/>
<keyword evidence="2" id="KW-1185">Reference proteome</keyword>
<sequence>MNPKGNTIIAVALLSAIHALALPSGRSLRLISDEPSEWRLTRKAEEASMSSKKHHQTPDPTSYHDDGYIPNIHSQHKAYPAQLEGAGSPSYMPTKLYQSAIPQFVSPADAQAYAALVNANKAMPPNATPLTTDMPIHAAPNKMSAYTAHMDSNKDIHSYVAAVDTNKNIQAYAVLMDLNDAMAPNTTPLTTEIPAYYAINQEMSDSEPDSINDGCDEDSSPHSNKATIQHY</sequence>
<dbReference type="Proteomes" id="UP001165960">
    <property type="component" value="Unassembled WGS sequence"/>
</dbReference>
<protein>
    <submittedName>
        <fullName evidence="1">Uncharacterized protein</fullName>
    </submittedName>
</protein>
<name>A0ACC2T2X4_9FUNG</name>